<sequence length="171" mass="18958">MQEVIAKSDRGKIVLVEIRSFLQGCVLEINAVARRGDMSDQQWSSQSNKIGSALLGDYPSEELPAELLRIGVQLRDGRKVTSLTQNLSSVEEEDRSKSPNLLLVPMRGHVASAGDTLFQINEHLWMQPLPPAEPFDLVVEWPTVGIPVTRRSIDGARIVNAAQQATPFWDN</sequence>
<reference evidence="1" key="1">
    <citation type="journal article" date="2014" name="Int. J. Syst. Evol. Microbiol.">
        <title>Complete genome sequence of Corynebacterium casei LMG S-19264T (=DSM 44701T), isolated from a smear-ripened cheese.</title>
        <authorList>
            <consortium name="US DOE Joint Genome Institute (JGI-PGF)"/>
            <person name="Walter F."/>
            <person name="Albersmeier A."/>
            <person name="Kalinowski J."/>
            <person name="Ruckert C."/>
        </authorList>
    </citation>
    <scope>NUCLEOTIDE SEQUENCE</scope>
    <source>
        <strain evidence="1">CGMCC 4.5737</strain>
    </source>
</reference>
<dbReference type="EMBL" id="BMMK01000019">
    <property type="protein sequence ID" value="GGM64950.1"/>
    <property type="molecule type" value="Genomic_DNA"/>
</dbReference>
<keyword evidence="2" id="KW-1185">Reference proteome</keyword>
<evidence type="ECO:0000313" key="2">
    <source>
        <dbReference type="Proteomes" id="UP000637578"/>
    </source>
</evidence>
<organism evidence="1 2">
    <name type="scientific">Longimycelium tulufanense</name>
    <dbReference type="NCBI Taxonomy" id="907463"/>
    <lineage>
        <taxon>Bacteria</taxon>
        <taxon>Bacillati</taxon>
        <taxon>Actinomycetota</taxon>
        <taxon>Actinomycetes</taxon>
        <taxon>Pseudonocardiales</taxon>
        <taxon>Pseudonocardiaceae</taxon>
        <taxon>Longimycelium</taxon>
    </lineage>
</organism>
<reference evidence="1" key="2">
    <citation type="submission" date="2020-09" db="EMBL/GenBank/DDBJ databases">
        <authorList>
            <person name="Sun Q."/>
            <person name="Zhou Y."/>
        </authorList>
    </citation>
    <scope>NUCLEOTIDE SEQUENCE</scope>
    <source>
        <strain evidence="1">CGMCC 4.5737</strain>
    </source>
</reference>
<name>A0A8J3CAH4_9PSEU</name>
<dbReference type="AlphaFoldDB" id="A0A8J3CAH4"/>
<comment type="caution">
    <text evidence="1">The sequence shown here is derived from an EMBL/GenBank/DDBJ whole genome shotgun (WGS) entry which is preliminary data.</text>
</comment>
<evidence type="ECO:0000313" key="1">
    <source>
        <dbReference type="EMBL" id="GGM64950.1"/>
    </source>
</evidence>
<proteinExistence type="predicted"/>
<protein>
    <submittedName>
        <fullName evidence="1">Uncharacterized protein</fullName>
    </submittedName>
</protein>
<accession>A0A8J3CAH4</accession>
<gene>
    <name evidence="1" type="ORF">GCM10012275_39320</name>
</gene>
<dbReference type="Proteomes" id="UP000637578">
    <property type="component" value="Unassembled WGS sequence"/>
</dbReference>